<dbReference type="Proteomes" id="UP000184383">
    <property type="component" value="Unassembled WGS sequence"/>
</dbReference>
<dbReference type="AlphaFoldDB" id="A0A1L9RE38"/>
<dbReference type="InterPro" id="IPR039629">
    <property type="entry name" value="R3HDM4"/>
</dbReference>
<dbReference type="InterPro" id="IPR036867">
    <property type="entry name" value="R3H_dom_sf"/>
</dbReference>
<dbReference type="InterPro" id="IPR025952">
    <property type="entry name" value="R3H-assoc_dom"/>
</dbReference>
<dbReference type="PANTHER" id="PTHR32019">
    <property type="entry name" value="R3H DOMAIN-CONTAINING PROTEIN 4"/>
    <property type="match status" value="1"/>
</dbReference>
<evidence type="ECO:0000313" key="4">
    <source>
        <dbReference type="Proteomes" id="UP000184383"/>
    </source>
</evidence>
<evidence type="ECO:0000256" key="1">
    <source>
        <dbReference type="SAM" id="MobiDB-lite"/>
    </source>
</evidence>
<feature type="domain" description="R3H-associated N-terminal" evidence="2">
    <location>
        <begin position="108"/>
        <end position="203"/>
    </location>
</feature>
<dbReference type="SUPFAM" id="SSF82708">
    <property type="entry name" value="R3H domain"/>
    <property type="match status" value="1"/>
</dbReference>
<reference evidence="4" key="1">
    <citation type="journal article" date="2017" name="Genome Biol.">
        <title>Comparative genomics reveals high biological diversity and specific adaptations in the industrially and medically important fungal genus Aspergillus.</title>
        <authorList>
            <person name="de Vries R.P."/>
            <person name="Riley R."/>
            <person name="Wiebenga A."/>
            <person name="Aguilar-Osorio G."/>
            <person name="Amillis S."/>
            <person name="Uchima C.A."/>
            <person name="Anderluh G."/>
            <person name="Asadollahi M."/>
            <person name="Askin M."/>
            <person name="Barry K."/>
            <person name="Battaglia E."/>
            <person name="Bayram O."/>
            <person name="Benocci T."/>
            <person name="Braus-Stromeyer S.A."/>
            <person name="Caldana C."/>
            <person name="Canovas D."/>
            <person name="Cerqueira G.C."/>
            <person name="Chen F."/>
            <person name="Chen W."/>
            <person name="Choi C."/>
            <person name="Clum A."/>
            <person name="Dos Santos R.A."/>
            <person name="Damasio A.R."/>
            <person name="Diallinas G."/>
            <person name="Emri T."/>
            <person name="Fekete E."/>
            <person name="Flipphi M."/>
            <person name="Freyberg S."/>
            <person name="Gallo A."/>
            <person name="Gournas C."/>
            <person name="Habgood R."/>
            <person name="Hainaut M."/>
            <person name="Harispe M.L."/>
            <person name="Henrissat B."/>
            <person name="Hilden K.S."/>
            <person name="Hope R."/>
            <person name="Hossain A."/>
            <person name="Karabika E."/>
            <person name="Karaffa L."/>
            <person name="Karanyi Z."/>
            <person name="Krasevec N."/>
            <person name="Kuo A."/>
            <person name="Kusch H."/>
            <person name="LaButti K."/>
            <person name="Lagendijk E.L."/>
            <person name="Lapidus A."/>
            <person name="Levasseur A."/>
            <person name="Lindquist E."/>
            <person name="Lipzen A."/>
            <person name="Logrieco A.F."/>
            <person name="MacCabe A."/>
            <person name="Maekelae M.R."/>
            <person name="Malavazi I."/>
            <person name="Melin P."/>
            <person name="Meyer V."/>
            <person name="Mielnichuk N."/>
            <person name="Miskei M."/>
            <person name="Molnar A.P."/>
            <person name="Mule G."/>
            <person name="Ngan C.Y."/>
            <person name="Orejas M."/>
            <person name="Orosz E."/>
            <person name="Ouedraogo J.P."/>
            <person name="Overkamp K.M."/>
            <person name="Park H.-S."/>
            <person name="Perrone G."/>
            <person name="Piumi F."/>
            <person name="Punt P.J."/>
            <person name="Ram A.F."/>
            <person name="Ramon A."/>
            <person name="Rauscher S."/>
            <person name="Record E."/>
            <person name="Riano-Pachon D.M."/>
            <person name="Robert V."/>
            <person name="Roehrig J."/>
            <person name="Ruller R."/>
            <person name="Salamov A."/>
            <person name="Salih N.S."/>
            <person name="Samson R.A."/>
            <person name="Sandor E."/>
            <person name="Sanguinetti M."/>
            <person name="Schuetze T."/>
            <person name="Sepcic K."/>
            <person name="Shelest E."/>
            <person name="Sherlock G."/>
            <person name="Sophianopoulou V."/>
            <person name="Squina F.M."/>
            <person name="Sun H."/>
            <person name="Susca A."/>
            <person name="Todd R.B."/>
            <person name="Tsang A."/>
            <person name="Unkles S.E."/>
            <person name="van de Wiele N."/>
            <person name="van Rossen-Uffink D."/>
            <person name="Oliveira J.V."/>
            <person name="Vesth T.C."/>
            <person name="Visser J."/>
            <person name="Yu J.-H."/>
            <person name="Zhou M."/>
            <person name="Andersen M.R."/>
            <person name="Archer D.B."/>
            <person name="Baker S.E."/>
            <person name="Benoit I."/>
            <person name="Brakhage A.A."/>
            <person name="Braus G.H."/>
            <person name="Fischer R."/>
            <person name="Frisvad J.C."/>
            <person name="Goldman G.H."/>
            <person name="Houbraken J."/>
            <person name="Oakley B."/>
            <person name="Pocsi I."/>
            <person name="Scazzocchio C."/>
            <person name="Seiboth B."/>
            <person name="vanKuyk P.A."/>
            <person name="Wortman J."/>
            <person name="Dyer P.S."/>
            <person name="Grigoriev I.V."/>
        </authorList>
    </citation>
    <scope>NUCLEOTIDE SEQUENCE [LARGE SCALE GENOMIC DNA]</scope>
    <source>
        <strain evidence="4">DTO 134E9</strain>
    </source>
</reference>
<name>A0A1L9RE38_ASPWE</name>
<evidence type="ECO:0000259" key="2">
    <source>
        <dbReference type="Pfam" id="PF13902"/>
    </source>
</evidence>
<dbReference type="VEuPathDB" id="FungiDB:ASPWEDRAFT_114911"/>
<gene>
    <name evidence="3" type="ORF">ASPWEDRAFT_114911</name>
</gene>
<proteinExistence type="predicted"/>
<feature type="compositionally biased region" description="Basic and acidic residues" evidence="1">
    <location>
        <begin position="111"/>
        <end position="136"/>
    </location>
</feature>
<dbReference type="PANTHER" id="PTHR32019:SF2">
    <property type="entry name" value="R3H DOMAIN-CONTAINING PROTEIN 4"/>
    <property type="match status" value="1"/>
</dbReference>
<protein>
    <recommendedName>
        <fullName evidence="2">R3H-associated N-terminal domain-containing protein</fullName>
    </recommendedName>
</protein>
<dbReference type="RefSeq" id="XP_040686863.1">
    <property type="nucleotide sequence ID" value="XM_040828533.1"/>
</dbReference>
<dbReference type="EMBL" id="KV878214">
    <property type="protein sequence ID" value="OJJ33186.1"/>
    <property type="molecule type" value="Genomic_DNA"/>
</dbReference>
<evidence type="ECO:0000313" key="3">
    <source>
        <dbReference type="EMBL" id="OJJ33186.1"/>
    </source>
</evidence>
<dbReference type="STRING" id="1073089.A0A1L9RE38"/>
<sequence length="376" mass="42477">MAIHPRLHSQVDAQGSLSPQQTRAISAWSEQAAAASLQNLTLSEPAATGDEASTRSGLRGASVALSIPLDDHVSVPESRSTPRVKLAGQDTKESQKIPSVSFRRRGSLGRDSLKRREALLKGKDGSRRRQRWENDRLLQNPWAEPPSSKDWDVQPTYPRHDNVPYYLAPLWDVHYAHLDRNSSKHTKEEKHRVPKELRTRLKHARSARGMLQDLEEGIRQFIQKWNEKQLLLRKEGLEDAPLSSEDESEDEVVFVGRNGQMHDSPTRKTQFRQMREAMSSHNERDGEKMVLESLVDDRAAGFGRWLVHSIASYYGLHTWSITVGEPARREAYVGFHPPAPGSRAGLISHPPSSTGCRQEAMIQPGEELPRPLWVQV</sequence>
<organism evidence="3 4">
    <name type="scientific">Aspergillus wentii DTO 134E9</name>
    <dbReference type="NCBI Taxonomy" id="1073089"/>
    <lineage>
        <taxon>Eukaryota</taxon>
        <taxon>Fungi</taxon>
        <taxon>Dikarya</taxon>
        <taxon>Ascomycota</taxon>
        <taxon>Pezizomycotina</taxon>
        <taxon>Eurotiomycetes</taxon>
        <taxon>Eurotiomycetidae</taxon>
        <taxon>Eurotiales</taxon>
        <taxon>Aspergillaceae</taxon>
        <taxon>Aspergillus</taxon>
        <taxon>Aspergillus subgen. Cremei</taxon>
    </lineage>
</organism>
<dbReference type="CDD" id="cd02325">
    <property type="entry name" value="R3H"/>
    <property type="match status" value="1"/>
</dbReference>
<dbReference type="OrthoDB" id="10256743at2759"/>
<dbReference type="Pfam" id="PF13902">
    <property type="entry name" value="R3H-assoc"/>
    <property type="match status" value="1"/>
</dbReference>
<dbReference type="GO" id="GO:0003676">
    <property type="term" value="F:nucleic acid binding"/>
    <property type="evidence" value="ECO:0007669"/>
    <property type="project" value="InterPro"/>
</dbReference>
<accession>A0A1L9RE38</accession>
<feature type="region of interest" description="Disordered" evidence="1">
    <location>
        <begin position="73"/>
        <end position="154"/>
    </location>
</feature>
<dbReference type="GeneID" id="63744381"/>
<keyword evidence="4" id="KW-1185">Reference proteome</keyword>